<sequence length="93" mass="10547">MANNLFISYDLNTPGQDYSVLIEEIKSLGSWAKVQKSFWYVNSTLTASQAVDRVWAKMDRNDSLIVVDAKNNSAAWQGLSDEVANFIKKQWSQ</sequence>
<evidence type="ECO:0008006" key="3">
    <source>
        <dbReference type="Google" id="ProtNLM"/>
    </source>
</evidence>
<name>A0ABR4WVU2_9GAMM</name>
<comment type="caution">
    <text evidence="1">The sequence shown here is derived from an EMBL/GenBank/DDBJ whole genome shotgun (WGS) entry which is preliminary data.</text>
</comment>
<evidence type="ECO:0000313" key="1">
    <source>
        <dbReference type="EMBL" id="KGE78868.1"/>
    </source>
</evidence>
<dbReference type="Proteomes" id="UP000029721">
    <property type="component" value="Unassembled WGS sequence"/>
</dbReference>
<accession>A0ABR4WVU2</accession>
<dbReference type="EMBL" id="JOKD01000010">
    <property type="protein sequence ID" value="KGE78868.1"/>
    <property type="molecule type" value="Genomic_DNA"/>
</dbReference>
<reference evidence="1 2" key="1">
    <citation type="submission" date="2014-06" db="EMBL/GenBank/DDBJ databases">
        <title>Draft genome sequence of an extremely salt tolerant bacteria Halomonas salina/CIFRI 1.</title>
        <authorList>
            <person name="Behera B.D."/>
            <person name="Meena D.K."/>
            <person name="Das P."/>
            <person name="Maharana J."/>
            <person name="Paria P."/>
            <person name="Sharma A.P."/>
            <person name="Shamsudheen K.V."/>
            <person name="Rijit J."/>
            <person name="Dixit V."/>
            <person name="Verma A."/>
            <person name="Scaria V."/>
            <person name="Sivasubbu S."/>
        </authorList>
    </citation>
    <scope>NUCLEOTIDE SEQUENCE [LARGE SCALE GENOMIC DNA]</scope>
    <source>
        <strain evidence="1 2">CIFRI 1</strain>
    </source>
</reference>
<keyword evidence="2" id="KW-1185">Reference proteome</keyword>
<organism evidence="1 2">
    <name type="scientific">Halomonas salina</name>
    <dbReference type="NCBI Taxonomy" id="42565"/>
    <lineage>
        <taxon>Bacteria</taxon>
        <taxon>Pseudomonadati</taxon>
        <taxon>Pseudomonadota</taxon>
        <taxon>Gammaproteobacteria</taxon>
        <taxon>Oceanospirillales</taxon>
        <taxon>Halomonadaceae</taxon>
        <taxon>Halomonas</taxon>
    </lineage>
</organism>
<proteinExistence type="predicted"/>
<protein>
    <recommendedName>
        <fullName evidence="3">CRISPR-associated protein Cas2</fullName>
    </recommendedName>
</protein>
<evidence type="ECO:0000313" key="2">
    <source>
        <dbReference type="Proteomes" id="UP000029721"/>
    </source>
</evidence>
<dbReference type="RefSeq" id="WP_035593773.1">
    <property type="nucleotide sequence ID" value="NZ_JOKD01000010.1"/>
</dbReference>
<gene>
    <name evidence="1" type="ORF">FP66_00860</name>
</gene>